<dbReference type="Proteomes" id="UP001642502">
    <property type="component" value="Unassembled WGS sequence"/>
</dbReference>
<feature type="signal peptide" evidence="2">
    <location>
        <begin position="1"/>
        <end position="18"/>
    </location>
</feature>
<evidence type="ECO:0000313" key="3">
    <source>
        <dbReference type="EMBL" id="CAK7263057.1"/>
    </source>
</evidence>
<sequence length="220" mass="22128">MKFAVASVFAALAATAAALPAFTNSAFDLVPGSTFTLTWGNATGPVTIYLATGDAEDLTKLKAIDTNDASGSFTWTVPTDLVTGTYAFEITDSTGTNYSKQFKLTGTGSATPSASTAVSTPVSSTAASSTATSSTAASSTAESSTTVTSMSTPMSSSLTTKTKTMKTTASANSTTTKTSATGTKATTTSTATPVNTNSGPQTKSSLAFVLVAFAAMMYFN</sequence>
<proteinExistence type="predicted"/>
<protein>
    <recommendedName>
        <fullName evidence="5">Extracellular matrix protein</fullName>
    </recommendedName>
</protein>
<accession>A0ABP0D7G2</accession>
<feature type="compositionally biased region" description="Low complexity" evidence="1">
    <location>
        <begin position="124"/>
        <end position="198"/>
    </location>
</feature>
<evidence type="ECO:0000313" key="4">
    <source>
        <dbReference type="Proteomes" id="UP001642502"/>
    </source>
</evidence>
<feature type="region of interest" description="Disordered" evidence="1">
    <location>
        <begin position="124"/>
        <end position="201"/>
    </location>
</feature>
<dbReference type="InterPro" id="IPR052982">
    <property type="entry name" value="SRP1/TIP1-like"/>
</dbReference>
<dbReference type="PANTHER" id="PTHR40633:SF1">
    <property type="entry name" value="GPI ANCHORED SERINE-THREONINE RICH PROTEIN (AFU_ORTHOLOGUE AFUA_1G03630)"/>
    <property type="match status" value="1"/>
</dbReference>
<evidence type="ECO:0000256" key="2">
    <source>
        <dbReference type="SAM" id="SignalP"/>
    </source>
</evidence>
<gene>
    <name evidence="3" type="ORF">SEPCBS119000_000289</name>
</gene>
<keyword evidence="2" id="KW-0732">Signal</keyword>
<keyword evidence="4" id="KW-1185">Reference proteome</keyword>
<feature type="chain" id="PRO_5047398645" description="Extracellular matrix protein" evidence="2">
    <location>
        <begin position="19"/>
        <end position="220"/>
    </location>
</feature>
<name>A0ABP0D7G2_9PEZI</name>
<evidence type="ECO:0008006" key="5">
    <source>
        <dbReference type="Google" id="ProtNLM"/>
    </source>
</evidence>
<reference evidence="3 4" key="1">
    <citation type="submission" date="2024-01" db="EMBL/GenBank/DDBJ databases">
        <authorList>
            <person name="Allen C."/>
            <person name="Tagirdzhanova G."/>
        </authorList>
    </citation>
    <scope>NUCLEOTIDE SEQUENCE [LARGE SCALE GENOMIC DNA]</scope>
    <source>
        <strain evidence="3 4">CBS 119000</strain>
    </source>
</reference>
<organism evidence="3 4">
    <name type="scientific">Sporothrix epigloea</name>
    <dbReference type="NCBI Taxonomy" id="1892477"/>
    <lineage>
        <taxon>Eukaryota</taxon>
        <taxon>Fungi</taxon>
        <taxon>Dikarya</taxon>
        <taxon>Ascomycota</taxon>
        <taxon>Pezizomycotina</taxon>
        <taxon>Sordariomycetes</taxon>
        <taxon>Sordariomycetidae</taxon>
        <taxon>Ophiostomatales</taxon>
        <taxon>Ophiostomataceae</taxon>
        <taxon>Sporothrix</taxon>
    </lineage>
</organism>
<comment type="caution">
    <text evidence="3">The sequence shown here is derived from an EMBL/GenBank/DDBJ whole genome shotgun (WGS) entry which is preliminary data.</text>
</comment>
<dbReference type="PANTHER" id="PTHR40633">
    <property type="entry name" value="MATRIX PROTEIN, PUTATIVE (AFU_ORTHOLOGUE AFUA_8G05410)-RELATED"/>
    <property type="match status" value="1"/>
</dbReference>
<dbReference type="EMBL" id="CAWUON010000002">
    <property type="protein sequence ID" value="CAK7263057.1"/>
    <property type="molecule type" value="Genomic_DNA"/>
</dbReference>
<evidence type="ECO:0000256" key="1">
    <source>
        <dbReference type="SAM" id="MobiDB-lite"/>
    </source>
</evidence>